<accession>A0ABR4CE32</accession>
<evidence type="ECO:0000313" key="3">
    <source>
        <dbReference type="Proteomes" id="UP001595075"/>
    </source>
</evidence>
<name>A0ABR4CE32_9HELO</name>
<protein>
    <submittedName>
        <fullName evidence="2">Uncharacterized protein</fullName>
    </submittedName>
</protein>
<proteinExistence type="predicted"/>
<dbReference type="EMBL" id="JAZHXI010000009">
    <property type="protein sequence ID" value="KAL2068216.1"/>
    <property type="molecule type" value="Genomic_DNA"/>
</dbReference>
<organism evidence="2 3">
    <name type="scientific">Oculimacula yallundae</name>
    <dbReference type="NCBI Taxonomy" id="86028"/>
    <lineage>
        <taxon>Eukaryota</taxon>
        <taxon>Fungi</taxon>
        <taxon>Dikarya</taxon>
        <taxon>Ascomycota</taxon>
        <taxon>Pezizomycotina</taxon>
        <taxon>Leotiomycetes</taxon>
        <taxon>Helotiales</taxon>
        <taxon>Ploettnerulaceae</taxon>
        <taxon>Oculimacula</taxon>
    </lineage>
</organism>
<feature type="region of interest" description="Disordered" evidence="1">
    <location>
        <begin position="1"/>
        <end position="23"/>
    </location>
</feature>
<sequence length="126" mass="14163">MPWTGLGQDWDVSMSGGKQKSPSGLFCYPIRQVLSKAKKRRSGGIQLRVYGTCDDLPFQYTHPQHLKHHSQLLQQLQQSLSSVTKPTITIQQSTVKLATRINNALFNTNSACLPYTGNRPRQKLLP</sequence>
<evidence type="ECO:0000313" key="2">
    <source>
        <dbReference type="EMBL" id="KAL2068216.1"/>
    </source>
</evidence>
<gene>
    <name evidence="2" type="ORF">VTL71DRAFT_16314</name>
</gene>
<evidence type="ECO:0000256" key="1">
    <source>
        <dbReference type="SAM" id="MobiDB-lite"/>
    </source>
</evidence>
<comment type="caution">
    <text evidence="2">The sequence shown here is derived from an EMBL/GenBank/DDBJ whole genome shotgun (WGS) entry which is preliminary data.</text>
</comment>
<keyword evidence="3" id="KW-1185">Reference proteome</keyword>
<reference evidence="2 3" key="1">
    <citation type="journal article" date="2024" name="Commun. Biol.">
        <title>Comparative genomic analysis of thermophilic fungi reveals convergent evolutionary adaptations and gene losses.</title>
        <authorList>
            <person name="Steindorff A.S."/>
            <person name="Aguilar-Pontes M.V."/>
            <person name="Robinson A.J."/>
            <person name="Andreopoulos B."/>
            <person name="LaButti K."/>
            <person name="Kuo A."/>
            <person name="Mondo S."/>
            <person name="Riley R."/>
            <person name="Otillar R."/>
            <person name="Haridas S."/>
            <person name="Lipzen A."/>
            <person name="Grimwood J."/>
            <person name="Schmutz J."/>
            <person name="Clum A."/>
            <person name="Reid I.D."/>
            <person name="Moisan M.C."/>
            <person name="Butler G."/>
            <person name="Nguyen T.T.M."/>
            <person name="Dewar K."/>
            <person name="Conant G."/>
            <person name="Drula E."/>
            <person name="Henrissat B."/>
            <person name="Hansel C."/>
            <person name="Singer S."/>
            <person name="Hutchinson M.I."/>
            <person name="de Vries R.P."/>
            <person name="Natvig D.O."/>
            <person name="Powell A.J."/>
            <person name="Tsang A."/>
            <person name="Grigoriev I.V."/>
        </authorList>
    </citation>
    <scope>NUCLEOTIDE SEQUENCE [LARGE SCALE GENOMIC DNA]</scope>
    <source>
        <strain evidence="2 3">CBS 494.80</strain>
    </source>
</reference>
<dbReference type="Proteomes" id="UP001595075">
    <property type="component" value="Unassembled WGS sequence"/>
</dbReference>